<dbReference type="SUPFAM" id="SSF88723">
    <property type="entry name" value="PIN domain-like"/>
    <property type="match status" value="1"/>
</dbReference>
<keyword evidence="3" id="KW-1185">Reference proteome</keyword>
<protein>
    <submittedName>
        <fullName evidence="2">Type II toxin-antitoxin system VapC family toxin</fullName>
    </submittedName>
</protein>
<evidence type="ECO:0000259" key="1">
    <source>
        <dbReference type="Pfam" id="PF01850"/>
    </source>
</evidence>
<sequence length="141" mass="15235">MIRFFDTSAFVKRYVTESGTSMVRAALRAHAVTVARITYAELAAAIARAARLDAITEGQRDAILARLTIDFSRLTVSEMRAAMFALVPALVVRHPLRGYDAVQLAAALHVQDSGTPVEFWSADDMLCKAAAAEGLRAVVPT</sequence>
<proteinExistence type="predicted"/>
<feature type="domain" description="PIN" evidence="1">
    <location>
        <begin position="4"/>
        <end position="111"/>
    </location>
</feature>
<dbReference type="CDD" id="cd09874">
    <property type="entry name" value="PIN_MT3492-like"/>
    <property type="match status" value="1"/>
</dbReference>
<gene>
    <name evidence="2" type="ORF">LZC94_29370</name>
</gene>
<name>A0ABZ2LQS3_9BACT</name>
<dbReference type="InterPro" id="IPR002716">
    <property type="entry name" value="PIN_dom"/>
</dbReference>
<dbReference type="Gene3D" id="3.40.50.1010">
    <property type="entry name" value="5'-nuclease"/>
    <property type="match status" value="1"/>
</dbReference>
<dbReference type="Pfam" id="PF01850">
    <property type="entry name" value="PIN"/>
    <property type="match status" value="1"/>
</dbReference>
<organism evidence="2 3">
    <name type="scientific">Pendulispora albinea</name>
    <dbReference type="NCBI Taxonomy" id="2741071"/>
    <lineage>
        <taxon>Bacteria</taxon>
        <taxon>Pseudomonadati</taxon>
        <taxon>Myxococcota</taxon>
        <taxon>Myxococcia</taxon>
        <taxon>Myxococcales</taxon>
        <taxon>Sorangiineae</taxon>
        <taxon>Pendulisporaceae</taxon>
        <taxon>Pendulispora</taxon>
    </lineage>
</organism>
<evidence type="ECO:0000313" key="3">
    <source>
        <dbReference type="Proteomes" id="UP001370348"/>
    </source>
</evidence>
<dbReference type="InterPro" id="IPR029060">
    <property type="entry name" value="PIN-like_dom_sf"/>
</dbReference>
<accession>A0ABZ2LQS3</accession>
<dbReference type="RefSeq" id="WP_394821570.1">
    <property type="nucleotide sequence ID" value="NZ_CP089984.1"/>
</dbReference>
<dbReference type="Proteomes" id="UP001370348">
    <property type="component" value="Chromosome"/>
</dbReference>
<dbReference type="EMBL" id="CP089984">
    <property type="protein sequence ID" value="WXB11954.1"/>
    <property type="molecule type" value="Genomic_DNA"/>
</dbReference>
<reference evidence="2 3" key="1">
    <citation type="submission" date="2021-12" db="EMBL/GenBank/DDBJ databases">
        <title>Discovery of the Pendulisporaceae a myxobacterial family with distinct sporulation behavior and unique specialized metabolism.</title>
        <authorList>
            <person name="Garcia R."/>
            <person name="Popoff A."/>
            <person name="Bader C.D."/>
            <person name="Loehr J."/>
            <person name="Walesch S."/>
            <person name="Walt C."/>
            <person name="Boldt J."/>
            <person name="Bunk B."/>
            <person name="Haeckl F.J.F.P.J."/>
            <person name="Gunesch A.P."/>
            <person name="Birkelbach J."/>
            <person name="Nuebel U."/>
            <person name="Pietschmann T."/>
            <person name="Bach T."/>
            <person name="Mueller R."/>
        </authorList>
    </citation>
    <scope>NUCLEOTIDE SEQUENCE [LARGE SCALE GENOMIC DNA]</scope>
    <source>
        <strain evidence="2 3">MSr11954</strain>
    </source>
</reference>
<evidence type="ECO:0000313" key="2">
    <source>
        <dbReference type="EMBL" id="WXB11954.1"/>
    </source>
</evidence>